<dbReference type="OrthoDB" id="3371087at2"/>
<dbReference type="InterPro" id="IPR023393">
    <property type="entry name" value="START-like_dom_sf"/>
</dbReference>
<dbReference type="InterPro" id="IPR019587">
    <property type="entry name" value="Polyketide_cyclase/dehydratase"/>
</dbReference>
<organism evidence="1 2">
    <name type="scientific">Jatrophihabitans endophyticus</name>
    <dbReference type="NCBI Taxonomy" id="1206085"/>
    <lineage>
        <taxon>Bacteria</taxon>
        <taxon>Bacillati</taxon>
        <taxon>Actinomycetota</taxon>
        <taxon>Actinomycetes</taxon>
        <taxon>Jatrophihabitantales</taxon>
        <taxon>Jatrophihabitantaceae</taxon>
        <taxon>Jatrophihabitans</taxon>
    </lineage>
</organism>
<protein>
    <submittedName>
        <fullName evidence="1">Carbon monoxide dehydrogenase subunit G</fullName>
    </submittedName>
</protein>
<dbReference type="RefSeq" id="WP_073390222.1">
    <property type="nucleotide sequence ID" value="NZ_FQVU01000003.1"/>
</dbReference>
<name>A0A1M5KWC7_9ACTN</name>
<dbReference type="SUPFAM" id="SSF55961">
    <property type="entry name" value="Bet v1-like"/>
    <property type="match status" value="1"/>
</dbReference>
<proteinExistence type="predicted"/>
<gene>
    <name evidence="1" type="ORF">SAMN05443575_2280</name>
</gene>
<sequence length="144" mass="15568">MTSVERTFTVTPPPAVVIPYLADFGNATDWDPGTERCERNDAGPVAVGANWHNVSKIMGVSTELTYTLEKLTDDTVVLVGKNDSATSVDTITVRPHETGSEITYHVDLEMKGAAKIGTPVMKLVFEKLGGDTEDQMTQALNRLG</sequence>
<keyword evidence="2" id="KW-1185">Reference proteome</keyword>
<dbReference type="AlphaFoldDB" id="A0A1M5KWC7"/>
<evidence type="ECO:0000313" key="2">
    <source>
        <dbReference type="Proteomes" id="UP000186132"/>
    </source>
</evidence>
<dbReference type="Proteomes" id="UP000186132">
    <property type="component" value="Unassembled WGS sequence"/>
</dbReference>
<dbReference type="Pfam" id="PF10604">
    <property type="entry name" value="Polyketide_cyc2"/>
    <property type="match status" value="1"/>
</dbReference>
<evidence type="ECO:0000313" key="1">
    <source>
        <dbReference type="EMBL" id="SHG57071.1"/>
    </source>
</evidence>
<dbReference type="EMBL" id="FQVU01000003">
    <property type="protein sequence ID" value="SHG57071.1"/>
    <property type="molecule type" value="Genomic_DNA"/>
</dbReference>
<reference evidence="2" key="1">
    <citation type="submission" date="2016-11" db="EMBL/GenBank/DDBJ databases">
        <authorList>
            <person name="Varghese N."/>
            <person name="Submissions S."/>
        </authorList>
    </citation>
    <scope>NUCLEOTIDE SEQUENCE [LARGE SCALE GENOMIC DNA]</scope>
    <source>
        <strain evidence="2">DSM 45627</strain>
    </source>
</reference>
<dbReference type="Gene3D" id="3.30.530.20">
    <property type="match status" value="1"/>
</dbReference>
<dbReference type="STRING" id="1206085.SAMN05443575_2280"/>
<accession>A0A1M5KWC7</accession>